<dbReference type="InterPro" id="IPR036263">
    <property type="entry name" value="Chorismate_II_sf"/>
</dbReference>
<evidence type="ECO:0000256" key="4">
    <source>
        <dbReference type="ARBA" id="ARBA00022490"/>
    </source>
</evidence>
<dbReference type="EC" id="5.4.99.5" evidence="3"/>
<dbReference type="PANTHER" id="PTHR21145">
    <property type="entry name" value="CHORISMATE MUTASE"/>
    <property type="match status" value="1"/>
</dbReference>
<comment type="caution">
    <text evidence="6">The sequence shown here is derived from an EMBL/GenBank/DDBJ whole genome shotgun (WGS) entry which is preliminary data.</text>
</comment>
<keyword evidence="7" id="KW-1185">Reference proteome</keyword>
<dbReference type="Proteomes" id="UP001412067">
    <property type="component" value="Unassembled WGS sequence"/>
</dbReference>
<keyword evidence="5" id="KW-0413">Isomerase</keyword>
<dbReference type="InterPro" id="IPR008238">
    <property type="entry name" value="Chorismate_mutase_AroQ_euk"/>
</dbReference>
<dbReference type="PROSITE" id="PS51169">
    <property type="entry name" value="CHORISMATE_MUT_3"/>
    <property type="match status" value="1"/>
</dbReference>
<evidence type="ECO:0000256" key="1">
    <source>
        <dbReference type="ARBA" id="ARBA00000824"/>
    </source>
</evidence>
<comment type="catalytic activity">
    <reaction evidence="1">
        <text>chorismate = prephenate</text>
        <dbReference type="Rhea" id="RHEA:13897"/>
        <dbReference type="ChEBI" id="CHEBI:29748"/>
        <dbReference type="ChEBI" id="CHEBI:29934"/>
        <dbReference type="EC" id="5.4.99.5"/>
    </reaction>
</comment>
<reference evidence="6 7" key="1">
    <citation type="journal article" date="2022" name="Nat. Plants">
        <title>Genomes of leafy and leafless Platanthera orchids illuminate the evolution of mycoheterotrophy.</title>
        <authorList>
            <person name="Li M.H."/>
            <person name="Liu K.W."/>
            <person name="Li Z."/>
            <person name="Lu H.C."/>
            <person name="Ye Q.L."/>
            <person name="Zhang D."/>
            <person name="Wang J.Y."/>
            <person name="Li Y.F."/>
            <person name="Zhong Z.M."/>
            <person name="Liu X."/>
            <person name="Yu X."/>
            <person name="Liu D.K."/>
            <person name="Tu X.D."/>
            <person name="Liu B."/>
            <person name="Hao Y."/>
            <person name="Liao X.Y."/>
            <person name="Jiang Y.T."/>
            <person name="Sun W.H."/>
            <person name="Chen J."/>
            <person name="Chen Y.Q."/>
            <person name="Ai Y."/>
            <person name="Zhai J.W."/>
            <person name="Wu S.S."/>
            <person name="Zhou Z."/>
            <person name="Hsiao Y.Y."/>
            <person name="Wu W.L."/>
            <person name="Chen Y.Y."/>
            <person name="Lin Y.F."/>
            <person name="Hsu J.L."/>
            <person name="Li C.Y."/>
            <person name="Wang Z.W."/>
            <person name="Zhao X."/>
            <person name="Zhong W.Y."/>
            <person name="Ma X.K."/>
            <person name="Ma L."/>
            <person name="Huang J."/>
            <person name="Chen G.Z."/>
            <person name="Huang M.Z."/>
            <person name="Huang L."/>
            <person name="Peng D.H."/>
            <person name="Luo Y.B."/>
            <person name="Zou S.Q."/>
            <person name="Chen S.P."/>
            <person name="Lan S."/>
            <person name="Tsai W.C."/>
            <person name="Van de Peer Y."/>
            <person name="Liu Z.J."/>
        </authorList>
    </citation>
    <scope>NUCLEOTIDE SEQUENCE [LARGE SCALE GENOMIC DNA]</scope>
    <source>
        <strain evidence="6">Lor288</strain>
    </source>
</reference>
<accession>A0ABR2LXS5</accession>
<dbReference type="Gene3D" id="1.10.590.10">
    <property type="entry name" value="Chorismate mutase, AroQ class superfamily, eukaryotic"/>
    <property type="match status" value="1"/>
</dbReference>
<name>A0ABR2LXS5_9ASPA</name>
<evidence type="ECO:0000313" key="6">
    <source>
        <dbReference type="EMBL" id="KAK8953534.1"/>
    </source>
</evidence>
<sequence length="76" mass="8789">MRLLTSTSVEEAVVRRVFEKAKIFGQDVNLQKNSTEANGTGIQYKVEPSVVSMLYQQWVIPLTKRVEVDYLLRHSY</sequence>
<organism evidence="6 7">
    <name type="scientific">Platanthera guangdongensis</name>
    <dbReference type="NCBI Taxonomy" id="2320717"/>
    <lineage>
        <taxon>Eukaryota</taxon>
        <taxon>Viridiplantae</taxon>
        <taxon>Streptophyta</taxon>
        <taxon>Embryophyta</taxon>
        <taxon>Tracheophyta</taxon>
        <taxon>Spermatophyta</taxon>
        <taxon>Magnoliopsida</taxon>
        <taxon>Liliopsida</taxon>
        <taxon>Asparagales</taxon>
        <taxon>Orchidaceae</taxon>
        <taxon>Orchidoideae</taxon>
        <taxon>Orchideae</taxon>
        <taxon>Orchidinae</taxon>
        <taxon>Platanthera</taxon>
    </lineage>
</organism>
<evidence type="ECO:0000313" key="7">
    <source>
        <dbReference type="Proteomes" id="UP001412067"/>
    </source>
</evidence>
<proteinExistence type="predicted"/>
<evidence type="ECO:0000256" key="5">
    <source>
        <dbReference type="ARBA" id="ARBA00023235"/>
    </source>
</evidence>
<dbReference type="InterPro" id="IPR037039">
    <property type="entry name" value="CM_AroQ_sf_eucaryotic"/>
</dbReference>
<protein>
    <recommendedName>
        <fullName evidence="3">chorismate mutase</fullName>
        <ecNumber evidence="3">5.4.99.5</ecNumber>
    </recommendedName>
</protein>
<gene>
    <name evidence="6" type="ORF">KSP40_PGU001008</name>
</gene>
<evidence type="ECO:0000256" key="2">
    <source>
        <dbReference type="ARBA" id="ARBA00004496"/>
    </source>
</evidence>
<evidence type="ECO:0000256" key="3">
    <source>
        <dbReference type="ARBA" id="ARBA00012404"/>
    </source>
</evidence>
<keyword evidence="4" id="KW-0963">Cytoplasm</keyword>
<dbReference type="SUPFAM" id="SSF48600">
    <property type="entry name" value="Chorismate mutase II"/>
    <property type="match status" value="1"/>
</dbReference>
<dbReference type="PANTHER" id="PTHR21145:SF12">
    <property type="entry name" value="CHORISMATE MUTASE"/>
    <property type="match status" value="1"/>
</dbReference>
<comment type="subcellular location">
    <subcellularLocation>
        <location evidence="2">Cytoplasm</location>
    </subcellularLocation>
</comment>
<dbReference type="EMBL" id="JBBWWR010000014">
    <property type="protein sequence ID" value="KAK8953534.1"/>
    <property type="molecule type" value="Genomic_DNA"/>
</dbReference>